<evidence type="ECO:0000313" key="5">
    <source>
        <dbReference type="EMBL" id="KAK3052967.1"/>
    </source>
</evidence>
<evidence type="ECO:0000256" key="3">
    <source>
        <dbReference type="PROSITE-ProRule" id="PRU00023"/>
    </source>
</evidence>
<dbReference type="Pfam" id="PF12796">
    <property type="entry name" value="Ank_2"/>
    <property type="match status" value="1"/>
</dbReference>
<dbReference type="PROSITE" id="PS50088">
    <property type="entry name" value="ANK_REPEAT"/>
    <property type="match status" value="4"/>
</dbReference>
<feature type="region of interest" description="Disordered" evidence="4">
    <location>
        <begin position="121"/>
        <end position="144"/>
    </location>
</feature>
<dbReference type="InterPro" id="IPR036770">
    <property type="entry name" value="Ankyrin_rpt-contain_sf"/>
</dbReference>
<dbReference type="PROSITE" id="PS50297">
    <property type="entry name" value="ANK_REP_REGION"/>
    <property type="match status" value="4"/>
</dbReference>
<name>A0AAJ0DMA5_9PEZI</name>
<keyword evidence="2 3" id="KW-0040">ANK repeat</keyword>
<reference evidence="5" key="1">
    <citation type="submission" date="2023-04" db="EMBL/GenBank/DDBJ databases">
        <title>Black Yeasts Isolated from many extreme environments.</title>
        <authorList>
            <person name="Coleine C."/>
            <person name="Stajich J.E."/>
            <person name="Selbmann L."/>
        </authorList>
    </citation>
    <scope>NUCLEOTIDE SEQUENCE</scope>
    <source>
        <strain evidence="5">CCFEE 5312</strain>
    </source>
</reference>
<dbReference type="PANTHER" id="PTHR24198:SF194">
    <property type="entry name" value="INVERSIN-A"/>
    <property type="match status" value="1"/>
</dbReference>
<gene>
    <name evidence="5" type="ORF">LTR09_006031</name>
</gene>
<feature type="region of interest" description="Disordered" evidence="4">
    <location>
        <begin position="26"/>
        <end position="49"/>
    </location>
</feature>
<dbReference type="EMBL" id="JAWDJX010000018">
    <property type="protein sequence ID" value="KAK3052967.1"/>
    <property type="molecule type" value="Genomic_DNA"/>
</dbReference>
<proteinExistence type="predicted"/>
<dbReference type="SUPFAM" id="SSF48403">
    <property type="entry name" value="Ankyrin repeat"/>
    <property type="match status" value="1"/>
</dbReference>
<evidence type="ECO:0000256" key="4">
    <source>
        <dbReference type="SAM" id="MobiDB-lite"/>
    </source>
</evidence>
<feature type="repeat" description="ANK" evidence="3">
    <location>
        <begin position="556"/>
        <end position="588"/>
    </location>
</feature>
<protein>
    <submittedName>
        <fullName evidence="5">Uncharacterized protein</fullName>
    </submittedName>
</protein>
<keyword evidence="6" id="KW-1185">Reference proteome</keyword>
<comment type="caution">
    <text evidence="5">The sequence shown here is derived from an EMBL/GenBank/DDBJ whole genome shotgun (WGS) entry which is preliminary data.</text>
</comment>
<accession>A0AAJ0DMA5</accession>
<dbReference type="Proteomes" id="UP001271007">
    <property type="component" value="Unassembled WGS sequence"/>
</dbReference>
<dbReference type="InterPro" id="IPR002110">
    <property type="entry name" value="Ankyrin_rpt"/>
</dbReference>
<evidence type="ECO:0000313" key="6">
    <source>
        <dbReference type="Proteomes" id="UP001271007"/>
    </source>
</evidence>
<evidence type="ECO:0000256" key="2">
    <source>
        <dbReference type="ARBA" id="ARBA00023043"/>
    </source>
</evidence>
<feature type="repeat" description="ANK" evidence="3">
    <location>
        <begin position="457"/>
        <end position="489"/>
    </location>
</feature>
<sequence length="675" mass="73835">MLQGYVRAVPFQRVIMRHIRRSKVIFPRETQPGPTSATPPPLVSDRRVNPSNVIPTKRRFSTLGETDGTFSFDHFDSDDVDFDFGDLIDHYGGSNCSLMDLDALDSAQQWEYLELVSKPSAECTTDHSGDTAPLSGSAGSGPVSNEESRKCSVIGFEQASLAQYFLRELSLPFTKQKAPKQKKIVLKKFGNVCDICGIAYEPDLAEMQIHLTKHLEEYVQGHLCEPCSIGFANKTDLEHHILSVKDGTCGFAFPHATPCTGHHPPASSTCVTSALTDHDRFKFGSLVQCWEGCQLQVREANVQELVELRDKAEAVSHFSLPEELLLRRNSLASLVFSLKSFRSEQEAKAWDEEHALADISRRLGTLSVRTPFAHLRQRKQKLKELELANAALGPAASCGDDTAVALYLTQGANVDALSRQGGSSDLTPLMLAASGGHHNVAFLLVKHGAGIDLVDATGETALQKACMNGSLEIVSTLVNKGPATNVANVLGETALHVACKSGHKQIVRTLIAAGASVRAADHENRVPLVLSVLHDRDELTRFLIEELASTNSVDVEGTTLLHMAAEHNSIRSAQVLLDFGVDPNGTPSTLWMLPRPSSLDSSRSSRLSPLDIAMRAGFREMASILRAAGGTRKQPQQERSSVDREQTAEYIQEMSAVSRHSPIDRIQYFMNFCMD</sequence>
<feature type="repeat" description="ANK" evidence="3">
    <location>
        <begin position="424"/>
        <end position="456"/>
    </location>
</feature>
<organism evidence="5 6">
    <name type="scientific">Extremus antarcticus</name>
    <dbReference type="NCBI Taxonomy" id="702011"/>
    <lineage>
        <taxon>Eukaryota</taxon>
        <taxon>Fungi</taxon>
        <taxon>Dikarya</taxon>
        <taxon>Ascomycota</taxon>
        <taxon>Pezizomycotina</taxon>
        <taxon>Dothideomycetes</taxon>
        <taxon>Dothideomycetidae</taxon>
        <taxon>Mycosphaerellales</taxon>
        <taxon>Extremaceae</taxon>
        <taxon>Extremus</taxon>
    </lineage>
</organism>
<dbReference type="Gene3D" id="1.25.40.20">
    <property type="entry name" value="Ankyrin repeat-containing domain"/>
    <property type="match status" value="2"/>
</dbReference>
<dbReference type="SMART" id="SM00248">
    <property type="entry name" value="ANK"/>
    <property type="match status" value="6"/>
</dbReference>
<keyword evidence="1" id="KW-0677">Repeat</keyword>
<dbReference type="AlphaFoldDB" id="A0AAJ0DMA5"/>
<feature type="repeat" description="ANK" evidence="3">
    <location>
        <begin position="490"/>
        <end position="522"/>
    </location>
</feature>
<dbReference type="PANTHER" id="PTHR24198">
    <property type="entry name" value="ANKYRIN REPEAT AND PROTEIN KINASE DOMAIN-CONTAINING PROTEIN"/>
    <property type="match status" value="1"/>
</dbReference>
<evidence type="ECO:0000256" key="1">
    <source>
        <dbReference type="ARBA" id="ARBA00022737"/>
    </source>
</evidence>
<dbReference type="Pfam" id="PF00023">
    <property type="entry name" value="Ank"/>
    <property type="match status" value="1"/>
</dbReference>